<comment type="caution">
    <text evidence="1">The sequence shown here is derived from an EMBL/GenBank/DDBJ whole genome shotgun (WGS) entry which is preliminary data.</text>
</comment>
<dbReference type="EMBL" id="BNAV01000001">
    <property type="protein sequence ID" value="GHF35186.1"/>
    <property type="molecule type" value="Genomic_DNA"/>
</dbReference>
<reference evidence="1" key="1">
    <citation type="journal article" date="2014" name="Int. J. Syst. Evol. Microbiol.">
        <title>Complete genome sequence of Corynebacterium casei LMG S-19264T (=DSM 44701T), isolated from a smear-ripened cheese.</title>
        <authorList>
            <consortium name="US DOE Joint Genome Institute (JGI-PGF)"/>
            <person name="Walter F."/>
            <person name="Albersmeier A."/>
            <person name="Kalinowski J."/>
            <person name="Ruckert C."/>
        </authorList>
    </citation>
    <scope>NUCLEOTIDE SEQUENCE</scope>
    <source>
        <strain evidence="1">CGMCC 4.7679</strain>
    </source>
</reference>
<accession>A0A8H9M7P4</accession>
<evidence type="ECO:0000313" key="2">
    <source>
        <dbReference type="Proteomes" id="UP000658656"/>
    </source>
</evidence>
<protein>
    <submittedName>
        <fullName evidence="1">Uncharacterized protein</fullName>
    </submittedName>
</protein>
<dbReference type="RefSeq" id="WP_145933497.1">
    <property type="nucleotide sequence ID" value="NZ_BNAV01000001.1"/>
</dbReference>
<name>A0A8H9M7P4_9PSEU</name>
<sequence length="76" mass="8315">MTQPEEQLRAAGYRFRTRHRPEAGGEPADWAVVVHAPDGRILFPSALDEDEAGARRRAVAGAMADLARRTVSDDAE</sequence>
<evidence type="ECO:0000313" key="1">
    <source>
        <dbReference type="EMBL" id="GHF35186.1"/>
    </source>
</evidence>
<reference evidence="1" key="2">
    <citation type="submission" date="2020-09" db="EMBL/GenBank/DDBJ databases">
        <authorList>
            <person name="Sun Q."/>
            <person name="Zhou Y."/>
        </authorList>
    </citation>
    <scope>NUCLEOTIDE SEQUENCE</scope>
    <source>
        <strain evidence="1">CGMCC 4.7679</strain>
    </source>
</reference>
<proteinExistence type="predicted"/>
<dbReference type="AlphaFoldDB" id="A0A8H9M7P4"/>
<keyword evidence="2" id="KW-1185">Reference proteome</keyword>
<dbReference type="Proteomes" id="UP000658656">
    <property type="component" value="Unassembled WGS sequence"/>
</dbReference>
<organism evidence="1 2">
    <name type="scientific">Amycolatopsis bartoniae</name>
    <dbReference type="NCBI Taxonomy" id="941986"/>
    <lineage>
        <taxon>Bacteria</taxon>
        <taxon>Bacillati</taxon>
        <taxon>Actinomycetota</taxon>
        <taxon>Actinomycetes</taxon>
        <taxon>Pseudonocardiales</taxon>
        <taxon>Pseudonocardiaceae</taxon>
        <taxon>Amycolatopsis</taxon>
    </lineage>
</organism>
<gene>
    <name evidence="1" type="ORF">GCM10017566_04890</name>
</gene>